<reference evidence="2 3" key="1">
    <citation type="submission" date="2019-04" db="EMBL/GenBank/DDBJ databases">
        <title>Draft genome of the big-headed turtle Platysternon megacephalum.</title>
        <authorList>
            <person name="Gong S."/>
        </authorList>
    </citation>
    <scope>NUCLEOTIDE SEQUENCE [LARGE SCALE GENOMIC DNA]</scope>
    <source>
        <strain evidence="2">DO16091913</strain>
        <tissue evidence="2">Muscle</tissue>
    </source>
</reference>
<dbReference type="Proteomes" id="UP000297703">
    <property type="component" value="Unassembled WGS sequence"/>
</dbReference>
<organism evidence="2 3">
    <name type="scientific">Platysternon megacephalum</name>
    <name type="common">big-headed turtle</name>
    <dbReference type="NCBI Taxonomy" id="55544"/>
    <lineage>
        <taxon>Eukaryota</taxon>
        <taxon>Metazoa</taxon>
        <taxon>Chordata</taxon>
        <taxon>Craniata</taxon>
        <taxon>Vertebrata</taxon>
        <taxon>Euteleostomi</taxon>
        <taxon>Archelosauria</taxon>
        <taxon>Testudinata</taxon>
        <taxon>Testudines</taxon>
        <taxon>Cryptodira</taxon>
        <taxon>Durocryptodira</taxon>
        <taxon>Testudinoidea</taxon>
        <taxon>Platysternidae</taxon>
        <taxon>Platysternon</taxon>
    </lineage>
</organism>
<reference evidence="2 3" key="2">
    <citation type="submission" date="2019-04" db="EMBL/GenBank/DDBJ databases">
        <title>The genome sequence of big-headed turtle.</title>
        <authorList>
            <person name="Gong S."/>
        </authorList>
    </citation>
    <scope>NUCLEOTIDE SEQUENCE [LARGE SCALE GENOMIC DNA]</scope>
    <source>
        <strain evidence="2">DO16091913</strain>
        <tissue evidence="2">Muscle</tissue>
    </source>
</reference>
<dbReference type="EMBL" id="QXTE01000119">
    <property type="protein sequence ID" value="TFK05208.1"/>
    <property type="molecule type" value="Genomic_DNA"/>
</dbReference>
<keyword evidence="3" id="KW-1185">Reference proteome</keyword>
<feature type="chain" id="PRO_5020037605" evidence="1">
    <location>
        <begin position="17"/>
        <end position="134"/>
    </location>
</feature>
<gene>
    <name evidence="2" type="ORF">DR999_PMT12218</name>
</gene>
<evidence type="ECO:0000313" key="2">
    <source>
        <dbReference type="EMBL" id="TFK05208.1"/>
    </source>
</evidence>
<evidence type="ECO:0000256" key="1">
    <source>
        <dbReference type="SAM" id="SignalP"/>
    </source>
</evidence>
<proteinExistence type="predicted"/>
<evidence type="ECO:0000313" key="3">
    <source>
        <dbReference type="Proteomes" id="UP000297703"/>
    </source>
</evidence>
<dbReference type="AlphaFoldDB" id="A0A4D9EBI3"/>
<comment type="caution">
    <text evidence="2">The sequence shown here is derived from an EMBL/GenBank/DDBJ whole genome shotgun (WGS) entry which is preliminary data.</text>
</comment>
<sequence>MCIFLGFVPGCFLCSAAVCAVKTERMKGNEKLFLRQVSTLFALLRRIELQLLRHSASWSEAWEIIPKLHSSWEAGFIKEGNQVLQQSLFTIHLPHWWAEDTPLLCSLSILYSHSLPTPGTGNIWYFPFLSHDWW</sequence>
<feature type="signal peptide" evidence="1">
    <location>
        <begin position="1"/>
        <end position="16"/>
    </location>
</feature>
<keyword evidence="1" id="KW-0732">Signal</keyword>
<protein>
    <submittedName>
        <fullName evidence="2">Zinc finger protein 697</fullName>
    </submittedName>
</protein>
<name>A0A4D9EBI3_9SAUR</name>
<accession>A0A4D9EBI3</accession>